<feature type="signal peptide" evidence="2">
    <location>
        <begin position="1"/>
        <end position="22"/>
    </location>
</feature>
<sequence length="295" mass="32450">MKKVVIGLLLSTMFLGACTSNAKTTTENSSTIKSSENSTSESTTESIALYVSRPAYYLENNNFHLAGKADPQKTVTITTSGELVKEITPSEDGSFSITVPLPETETQDFELTDGTTNEKVSIKSKAELQKAADEVEAKRKEQEKQKAEAEKKAAEDAAAKEQAEKEAAEKKKKEAEEAAKKAAEEEKASYDTGVTFENLARNPDTYLAEKVKFSGRIIQVIKGDDQSQFRFAIDDNYDQVILIEISEDQLSNNRLLEDDYITIRGVSFGEYTYTSALGGEITVPAVVVDSFEMNN</sequence>
<evidence type="ECO:0000313" key="3">
    <source>
        <dbReference type="EMBL" id="MEW3467906.1"/>
    </source>
</evidence>
<name>A0ABV3MIZ8_9ENTE</name>
<gene>
    <name evidence="3" type="ORF">AB1I55_17560</name>
</gene>
<evidence type="ECO:0000256" key="1">
    <source>
        <dbReference type="SAM" id="MobiDB-lite"/>
    </source>
</evidence>
<feature type="chain" id="PRO_5046947626" description="TcdA-E operon negative regulator" evidence="2">
    <location>
        <begin position="23"/>
        <end position="295"/>
    </location>
</feature>
<dbReference type="InterPro" id="IPR013783">
    <property type="entry name" value="Ig-like_fold"/>
</dbReference>
<evidence type="ECO:0000256" key="2">
    <source>
        <dbReference type="SAM" id="SignalP"/>
    </source>
</evidence>
<reference evidence="3 4" key="1">
    <citation type="submission" date="2024-05" db="EMBL/GenBank/DDBJ databases">
        <title>Human gut microbiome strain richness.</title>
        <authorList>
            <person name="Chen-Liaw A."/>
        </authorList>
    </citation>
    <scope>NUCLEOTIDE SEQUENCE [LARGE SCALE GENOMIC DNA]</scope>
    <source>
        <strain evidence="3 4">J1100102st1_G3_J1100102_180507</strain>
    </source>
</reference>
<dbReference type="Gene3D" id="2.60.40.10">
    <property type="entry name" value="Immunoglobulins"/>
    <property type="match status" value="1"/>
</dbReference>
<protein>
    <recommendedName>
        <fullName evidence="5">TcdA-E operon negative regulator</fullName>
    </recommendedName>
</protein>
<keyword evidence="2" id="KW-0732">Signal</keyword>
<proteinExistence type="predicted"/>
<dbReference type="EMBL" id="JBFDTB010000058">
    <property type="protein sequence ID" value="MEW3467906.1"/>
    <property type="molecule type" value="Genomic_DNA"/>
</dbReference>
<accession>A0ABV3MIZ8</accession>
<keyword evidence="4" id="KW-1185">Reference proteome</keyword>
<evidence type="ECO:0000313" key="4">
    <source>
        <dbReference type="Proteomes" id="UP001554047"/>
    </source>
</evidence>
<dbReference type="PROSITE" id="PS51257">
    <property type="entry name" value="PROKAR_LIPOPROTEIN"/>
    <property type="match status" value="1"/>
</dbReference>
<dbReference type="RefSeq" id="WP_142967293.1">
    <property type="nucleotide sequence ID" value="NZ_JBFDTA010000002.1"/>
</dbReference>
<feature type="region of interest" description="Disordered" evidence="1">
    <location>
        <begin position="25"/>
        <end position="45"/>
    </location>
</feature>
<feature type="region of interest" description="Disordered" evidence="1">
    <location>
        <begin position="133"/>
        <end position="187"/>
    </location>
</feature>
<comment type="caution">
    <text evidence="3">The sequence shown here is derived from an EMBL/GenBank/DDBJ whole genome shotgun (WGS) entry which is preliminary data.</text>
</comment>
<evidence type="ECO:0008006" key="5">
    <source>
        <dbReference type="Google" id="ProtNLM"/>
    </source>
</evidence>
<dbReference type="Proteomes" id="UP001554047">
    <property type="component" value="Unassembled WGS sequence"/>
</dbReference>
<organism evidence="3 4">
    <name type="scientific">Enterococcus entomosocium</name>
    <dbReference type="NCBI Taxonomy" id="3034352"/>
    <lineage>
        <taxon>Bacteria</taxon>
        <taxon>Bacillati</taxon>
        <taxon>Bacillota</taxon>
        <taxon>Bacilli</taxon>
        <taxon>Lactobacillales</taxon>
        <taxon>Enterococcaceae</taxon>
        <taxon>Enterococcus</taxon>
    </lineage>
</organism>